<reference evidence="1 2" key="1">
    <citation type="submission" date="2020-04" db="EMBL/GenBank/DDBJ databases">
        <authorList>
            <person name="De Canck E."/>
        </authorList>
    </citation>
    <scope>NUCLEOTIDE SEQUENCE [LARGE SCALE GENOMIC DNA]</scope>
    <source>
        <strain evidence="1 2">LMG 28138</strain>
    </source>
</reference>
<protein>
    <submittedName>
        <fullName evidence="1">Uncharacterized protein</fullName>
    </submittedName>
</protein>
<evidence type="ECO:0000313" key="1">
    <source>
        <dbReference type="EMBL" id="CAB3807715.1"/>
    </source>
</evidence>
<dbReference type="EMBL" id="CADIKM010000108">
    <property type="protein sequence ID" value="CAB3807715.1"/>
    <property type="molecule type" value="Genomic_DNA"/>
</dbReference>
<name>A0A6S7BQE0_9BURK</name>
<keyword evidence="2" id="KW-1185">Reference proteome</keyword>
<gene>
    <name evidence="1" type="ORF">LMG28138_05959</name>
</gene>
<sequence>MAPGDVPDIATGLSRQTLLSIGLEPQSIAFLSTAGSERLNSGMTIRKASARSHSSINCFTDSGRSTSKSLLYMGSAARPTV</sequence>
<proteinExistence type="predicted"/>
<dbReference type="AlphaFoldDB" id="A0A6S7BQE0"/>
<dbReference type="Proteomes" id="UP000494115">
    <property type="component" value="Unassembled WGS sequence"/>
</dbReference>
<organism evidence="1 2">
    <name type="scientific">Pararobbsia alpina</name>
    <dbReference type="NCBI Taxonomy" id="621374"/>
    <lineage>
        <taxon>Bacteria</taxon>
        <taxon>Pseudomonadati</taxon>
        <taxon>Pseudomonadota</taxon>
        <taxon>Betaproteobacteria</taxon>
        <taxon>Burkholderiales</taxon>
        <taxon>Burkholderiaceae</taxon>
        <taxon>Pararobbsia</taxon>
    </lineage>
</organism>
<accession>A0A6S7BQE0</accession>
<evidence type="ECO:0000313" key="2">
    <source>
        <dbReference type="Proteomes" id="UP000494115"/>
    </source>
</evidence>